<dbReference type="Gene3D" id="2.40.420.20">
    <property type="match status" value="1"/>
</dbReference>
<dbReference type="Pfam" id="PF25944">
    <property type="entry name" value="Beta-barrel_RND"/>
    <property type="match status" value="1"/>
</dbReference>
<keyword evidence="10" id="KW-1185">Reference proteome</keyword>
<dbReference type="PANTHER" id="PTHR30158">
    <property type="entry name" value="ACRA/E-RELATED COMPONENT OF DRUG EFFLUX TRANSPORTER"/>
    <property type="match status" value="1"/>
</dbReference>
<feature type="domain" description="Multidrug resistance protein MdtA-like alpha-helical hairpin" evidence="5">
    <location>
        <begin position="108"/>
        <end position="176"/>
    </location>
</feature>
<proteinExistence type="inferred from homology"/>
<dbReference type="PANTHER" id="PTHR30158:SF3">
    <property type="entry name" value="MULTIDRUG EFFLUX PUMP SUBUNIT ACRA-RELATED"/>
    <property type="match status" value="1"/>
</dbReference>
<dbReference type="InterPro" id="IPR006143">
    <property type="entry name" value="RND_pump_MFP"/>
</dbReference>
<dbReference type="Pfam" id="PF25876">
    <property type="entry name" value="HH_MFP_RND"/>
    <property type="match status" value="1"/>
</dbReference>
<dbReference type="NCBIfam" id="TIGR01730">
    <property type="entry name" value="RND_mfp"/>
    <property type="match status" value="1"/>
</dbReference>
<dbReference type="GO" id="GO:0046677">
    <property type="term" value="P:response to antibiotic"/>
    <property type="evidence" value="ECO:0007669"/>
    <property type="project" value="TreeGrafter"/>
</dbReference>
<evidence type="ECO:0000256" key="3">
    <source>
        <dbReference type="SAM" id="MobiDB-lite"/>
    </source>
</evidence>
<dbReference type="Gene3D" id="2.40.30.170">
    <property type="match status" value="1"/>
</dbReference>
<evidence type="ECO:0000256" key="2">
    <source>
        <dbReference type="ARBA" id="ARBA00009477"/>
    </source>
</evidence>
<dbReference type="PROSITE" id="PS51257">
    <property type="entry name" value="PROKAR_LIPOPROTEIN"/>
    <property type="match status" value="1"/>
</dbReference>
<comment type="caution">
    <text evidence="9">The sequence shown here is derived from an EMBL/GenBank/DDBJ whole genome shotgun (WGS) entry which is preliminary data.</text>
</comment>
<dbReference type="Pfam" id="PF25967">
    <property type="entry name" value="RND-MFP_C"/>
    <property type="match status" value="1"/>
</dbReference>
<evidence type="ECO:0000313" key="10">
    <source>
        <dbReference type="Proteomes" id="UP000599109"/>
    </source>
</evidence>
<dbReference type="RefSeq" id="WP_201677176.1">
    <property type="nucleotide sequence ID" value="NZ_JAEQNE010000008.1"/>
</dbReference>
<keyword evidence="4" id="KW-0732">Signal</keyword>
<dbReference type="GO" id="GO:0005886">
    <property type="term" value="C:plasma membrane"/>
    <property type="evidence" value="ECO:0007669"/>
    <property type="project" value="UniProtKB-SubCell"/>
</dbReference>
<feature type="domain" description="Multidrug resistance protein MdtA-like C-terminal permuted SH3" evidence="8">
    <location>
        <begin position="308"/>
        <end position="368"/>
    </location>
</feature>
<dbReference type="Gene3D" id="1.10.287.470">
    <property type="entry name" value="Helix hairpin bin"/>
    <property type="match status" value="1"/>
</dbReference>
<dbReference type="AlphaFoldDB" id="A0A936Z8C1"/>
<feature type="chain" id="PRO_5038084668" evidence="4">
    <location>
        <begin position="32"/>
        <end position="415"/>
    </location>
</feature>
<dbReference type="FunFam" id="2.40.420.20:FF:000001">
    <property type="entry name" value="Efflux RND transporter periplasmic adaptor subunit"/>
    <property type="match status" value="1"/>
</dbReference>
<evidence type="ECO:0000256" key="4">
    <source>
        <dbReference type="SAM" id="SignalP"/>
    </source>
</evidence>
<feature type="region of interest" description="Disordered" evidence="3">
    <location>
        <begin position="381"/>
        <end position="415"/>
    </location>
</feature>
<evidence type="ECO:0000259" key="5">
    <source>
        <dbReference type="Pfam" id="PF25876"/>
    </source>
</evidence>
<reference evidence="9 10" key="1">
    <citation type="journal article" date="2017" name="Int. J. Syst. Evol. Microbiol.">
        <title>Ramlibacter monticola sp. nov., isolated from forest soil.</title>
        <authorList>
            <person name="Chaudhary D.K."/>
            <person name="Kim J."/>
        </authorList>
    </citation>
    <scope>NUCLEOTIDE SEQUENCE [LARGE SCALE GENOMIC DNA]</scope>
    <source>
        <strain evidence="9 10">KACC 19175</strain>
    </source>
</reference>
<dbReference type="InterPro" id="IPR058627">
    <property type="entry name" value="MdtA-like_C"/>
</dbReference>
<gene>
    <name evidence="9" type="ORF">JJ685_25455</name>
</gene>
<protein>
    <submittedName>
        <fullName evidence="9">Efflux RND transporter periplasmic adaptor subunit</fullName>
    </submittedName>
</protein>
<dbReference type="Pfam" id="PF25917">
    <property type="entry name" value="BSH_RND"/>
    <property type="match status" value="1"/>
</dbReference>
<comment type="subcellular location">
    <subcellularLocation>
        <location evidence="1">Cell envelope</location>
    </subcellularLocation>
</comment>
<dbReference type="Proteomes" id="UP000599109">
    <property type="component" value="Unassembled WGS sequence"/>
</dbReference>
<sequence length="415" mass="42652">MAARTPQVLASLLILLVLTGCGQGTGSPAPAAGGGAPPPPEVGVVTVATGEVGLVTELPGRLEPARVAQVRARAAGIVQSRLFREGSDVRAGQVLYRIDPGPYAAAHQSARAALAKAEANFVQASALAQRYKPLAEANAISKQEYANAVAAEKTAEADIASARAAVRTAEINLGYASVTAPISGRIGRSLVTEGALVGQGEATPLAVIQQIDPLFVNFTQSVSEVMNLRRSLEQGRLKRAGAEGAQVRVVLEDGTEHPQPGRLLFADLSVDQNTGQVTLRAEVPNPRAMLLPGMYVRVKVEQAKAQHAMLLPQQAVTRSPQGDTVMVVAASGQVAPRTIKIGGSQNGQWVVLEGLQPGEQVMVDGFQKLRPGAPVKPVPWAATPVPAGSAAPAKPAASAAAVPASAAASQAAARS</sequence>
<dbReference type="InterPro" id="IPR058625">
    <property type="entry name" value="MdtA-like_BSH"/>
</dbReference>
<dbReference type="InterPro" id="IPR058624">
    <property type="entry name" value="MdtA-like_HH"/>
</dbReference>
<evidence type="ECO:0000313" key="9">
    <source>
        <dbReference type="EMBL" id="MBL0394511.1"/>
    </source>
</evidence>
<name>A0A936Z8C1_9BURK</name>
<evidence type="ECO:0000259" key="8">
    <source>
        <dbReference type="Pfam" id="PF25967"/>
    </source>
</evidence>
<evidence type="ECO:0000256" key="1">
    <source>
        <dbReference type="ARBA" id="ARBA00004196"/>
    </source>
</evidence>
<dbReference type="EMBL" id="JAEQNE010000008">
    <property type="protein sequence ID" value="MBL0394511.1"/>
    <property type="molecule type" value="Genomic_DNA"/>
</dbReference>
<evidence type="ECO:0000259" key="6">
    <source>
        <dbReference type="Pfam" id="PF25917"/>
    </source>
</evidence>
<feature type="domain" description="Multidrug resistance protein MdtA-like beta-barrel" evidence="7">
    <location>
        <begin position="213"/>
        <end position="302"/>
    </location>
</feature>
<accession>A0A936Z8C1</accession>
<comment type="similarity">
    <text evidence="2">Belongs to the membrane fusion protein (MFP) (TC 8.A.1) family.</text>
</comment>
<feature type="compositionally biased region" description="Low complexity" evidence="3">
    <location>
        <begin position="386"/>
        <end position="415"/>
    </location>
</feature>
<evidence type="ECO:0000259" key="7">
    <source>
        <dbReference type="Pfam" id="PF25944"/>
    </source>
</evidence>
<organism evidence="9 10">
    <name type="scientific">Ramlibacter monticola</name>
    <dbReference type="NCBI Taxonomy" id="1926872"/>
    <lineage>
        <taxon>Bacteria</taxon>
        <taxon>Pseudomonadati</taxon>
        <taxon>Pseudomonadota</taxon>
        <taxon>Betaproteobacteria</taxon>
        <taxon>Burkholderiales</taxon>
        <taxon>Comamonadaceae</taxon>
        <taxon>Ramlibacter</taxon>
    </lineage>
</organism>
<dbReference type="GO" id="GO:0022857">
    <property type="term" value="F:transmembrane transporter activity"/>
    <property type="evidence" value="ECO:0007669"/>
    <property type="project" value="InterPro"/>
</dbReference>
<feature type="domain" description="Multidrug resistance protein MdtA-like barrel-sandwich hybrid" evidence="6">
    <location>
        <begin position="66"/>
        <end position="209"/>
    </location>
</feature>
<dbReference type="InterPro" id="IPR058626">
    <property type="entry name" value="MdtA-like_b-barrel"/>
</dbReference>
<feature type="signal peptide" evidence="4">
    <location>
        <begin position="1"/>
        <end position="31"/>
    </location>
</feature>
<dbReference type="Gene3D" id="2.40.50.100">
    <property type="match status" value="1"/>
</dbReference>
<dbReference type="SUPFAM" id="SSF111369">
    <property type="entry name" value="HlyD-like secretion proteins"/>
    <property type="match status" value="1"/>
</dbReference>